<evidence type="ECO:0000313" key="1">
    <source>
        <dbReference type="EMBL" id="KAJ1920182.1"/>
    </source>
</evidence>
<dbReference type="EMBL" id="JANBPT010000452">
    <property type="protein sequence ID" value="KAJ1920182.1"/>
    <property type="molecule type" value="Genomic_DNA"/>
</dbReference>
<dbReference type="Gene3D" id="2.60.120.620">
    <property type="entry name" value="q2cbj1_9rhob like domain"/>
    <property type="match status" value="1"/>
</dbReference>
<reference evidence="1" key="1">
    <citation type="submission" date="2022-07" db="EMBL/GenBank/DDBJ databases">
        <title>Phylogenomic reconstructions and comparative analyses of Kickxellomycotina fungi.</title>
        <authorList>
            <person name="Reynolds N.K."/>
            <person name="Stajich J.E."/>
            <person name="Barry K."/>
            <person name="Grigoriev I.V."/>
            <person name="Crous P."/>
            <person name="Smith M.E."/>
        </authorList>
    </citation>
    <scope>NUCLEOTIDE SEQUENCE</scope>
    <source>
        <strain evidence="1">RSA 861</strain>
    </source>
</reference>
<protein>
    <submittedName>
        <fullName evidence="1">Uncharacterized protein</fullName>
    </submittedName>
</protein>
<dbReference type="OrthoDB" id="445007at2759"/>
<sequence>MDESSILITPDLVRHYHQTGYVLLPAALNATDLALLREECDALVNHCSLENDLVTQLG</sequence>
<dbReference type="Proteomes" id="UP001150569">
    <property type="component" value="Unassembled WGS sequence"/>
</dbReference>
<dbReference type="AlphaFoldDB" id="A0A9W8DVA6"/>
<organism evidence="1 2">
    <name type="scientific">Tieghemiomyces parasiticus</name>
    <dbReference type="NCBI Taxonomy" id="78921"/>
    <lineage>
        <taxon>Eukaryota</taxon>
        <taxon>Fungi</taxon>
        <taxon>Fungi incertae sedis</taxon>
        <taxon>Zoopagomycota</taxon>
        <taxon>Kickxellomycotina</taxon>
        <taxon>Dimargaritomycetes</taxon>
        <taxon>Dimargaritales</taxon>
        <taxon>Dimargaritaceae</taxon>
        <taxon>Tieghemiomyces</taxon>
    </lineage>
</organism>
<proteinExistence type="predicted"/>
<accession>A0A9W8DVA6</accession>
<gene>
    <name evidence="1" type="ORF">IWQ60_007057</name>
</gene>
<dbReference type="SUPFAM" id="SSF51197">
    <property type="entry name" value="Clavaminate synthase-like"/>
    <property type="match status" value="1"/>
</dbReference>
<feature type="non-terminal residue" evidence="1">
    <location>
        <position position="58"/>
    </location>
</feature>
<name>A0A9W8DVA6_9FUNG</name>
<keyword evidence="2" id="KW-1185">Reference proteome</keyword>
<evidence type="ECO:0000313" key="2">
    <source>
        <dbReference type="Proteomes" id="UP001150569"/>
    </source>
</evidence>
<comment type="caution">
    <text evidence="1">The sequence shown here is derived from an EMBL/GenBank/DDBJ whole genome shotgun (WGS) entry which is preliminary data.</text>
</comment>